<reference evidence="1 2" key="1">
    <citation type="submission" date="2018-04" db="EMBL/GenBank/DDBJ databases">
        <authorList>
            <person name="Vogel A."/>
        </authorList>
    </citation>
    <scope>NUCLEOTIDE SEQUENCE [LARGE SCALE GENOMIC DNA]</scope>
</reference>
<name>A0A484KS05_9ASTE</name>
<evidence type="ECO:0000313" key="2">
    <source>
        <dbReference type="Proteomes" id="UP000595140"/>
    </source>
</evidence>
<sequence length="131" mass="14984">MVTQWAKHGVYNPRIDAVDYFNLGVLVNQEEKELEENIYAEISSSFKGPVIEGHDEWTTWRPVSVSALSERLGNIYGCRPSIKAIRVKGKLLLHEIGFEIEHDPSTASYRKHNVDASELYKSCRSEDMILM</sequence>
<protein>
    <submittedName>
        <fullName evidence="1">Uncharacterized protein</fullName>
    </submittedName>
</protein>
<evidence type="ECO:0000313" key="1">
    <source>
        <dbReference type="EMBL" id="VFQ67408.1"/>
    </source>
</evidence>
<organism evidence="1 2">
    <name type="scientific">Cuscuta campestris</name>
    <dbReference type="NCBI Taxonomy" id="132261"/>
    <lineage>
        <taxon>Eukaryota</taxon>
        <taxon>Viridiplantae</taxon>
        <taxon>Streptophyta</taxon>
        <taxon>Embryophyta</taxon>
        <taxon>Tracheophyta</taxon>
        <taxon>Spermatophyta</taxon>
        <taxon>Magnoliopsida</taxon>
        <taxon>eudicotyledons</taxon>
        <taxon>Gunneridae</taxon>
        <taxon>Pentapetalae</taxon>
        <taxon>asterids</taxon>
        <taxon>lamiids</taxon>
        <taxon>Solanales</taxon>
        <taxon>Convolvulaceae</taxon>
        <taxon>Cuscuteae</taxon>
        <taxon>Cuscuta</taxon>
        <taxon>Cuscuta subgen. Grammica</taxon>
        <taxon>Cuscuta sect. Cleistogrammica</taxon>
    </lineage>
</organism>
<dbReference type="Proteomes" id="UP000595140">
    <property type="component" value="Unassembled WGS sequence"/>
</dbReference>
<accession>A0A484KS05</accession>
<gene>
    <name evidence="1" type="ORF">CCAM_LOCUS9184</name>
</gene>
<dbReference type="EMBL" id="OOIL02000603">
    <property type="protein sequence ID" value="VFQ67408.1"/>
    <property type="molecule type" value="Genomic_DNA"/>
</dbReference>
<dbReference type="AlphaFoldDB" id="A0A484KS05"/>
<proteinExistence type="predicted"/>
<keyword evidence="2" id="KW-1185">Reference proteome</keyword>